<proteinExistence type="predicted"/>
<dbReference type="EMBL" id="KV453916">
    <property type="protein sequence ID" value="ODV77089.1"/>
    <property type="molecule type" value="Genomic_DNA"/>
</dbReference>
<name>A0A1E4SC63_9ASCO</name>
<sequence length="339" mass="39070">MNFQIYFASDLIRQLARPQQGYYVVGYKIAKVYVAVQLTTEPIAPPPHLSSLTIIGSLGLPQVGDLQFGYDPTLKVPYIDVHDDCTYSIILFEPPNFNNLEYLSVRPILLQSMGKESTPNEQDKYTAKLEIFEPSTEHVEHNSVASSEIMDKINLVLKTRIDLQASQKKHQAPKSGSIHPLVRIIVQLVTFLQRIIIWLIWTLNYKVYGYSLVSVSNVVRQLDLRLKQINYFPIQFLCYYDKSILYNEDSPLLKNLKLPIFNSDLNINNSNYINLHNSAWLMFNDILMGVLVHDLIIQNFDTVTTFLHKTFIQRILYSEISTLIHWIATHHPAGFKLND</sequence>
<dbReference type="PANTHER" id="PTHR21329">
    <property type="entry name" value="PHOSPHATIDYLINOSITOL N-ACETYLGLUCOSAMINYLTRANSFERASE SUBUNIT Q-RELATED"/>
    <property type="match status" value="1"/>
</dbReference>
<evidence type="ECO:0000313" key="1">
    <source>
        <dbReference type="EMBL" id="ODV77089.1"/>
    </source>
</evidence>
<dbReference type="GeneID" id="30982254"/>
<reference evidence="2" key="1">
    <citation type="submission" date="2016-05" db="EMBL/GenBank/DDBJ databases">
        <title>Comparative genomics of biotechnologically important yeasts.</title>
        <authorList>
            <consortium name="DOE Joint Genome Institute"/>
            <person name="Riley R."/>
            <person name="Haridas S."/>
            <person name="Wolfe K.H."/>
            <person name="Lopes M.R."/>
            <person name="Hittinger C.T."/>
            <person name="Goker M."/>
            <person name="Salamov A."/>
            <person name="Wisecaver J."/>
            <person name="Long T.M."/>
            <person name="Aerts A.L."/>
            <person name="Barry K."/>
            <person name="Choi C."/>
            <person name="Clum A."/>
            <person name="Coughlan A.Y."/>
            <person name="Deshpande S."/>
            <person name="Douglass A.P."/>
            <person name="Hanson S.J."/>
            <person name="Klenk H.-P."/>
            <person name="Labutti K."/>
            <person name="Lapidus A."/>
            <person name="Lindquist E."/>
            <person name="Lipzen A."/>
            <person name="Meier-Kolthoff J.P."/>
            <person name="Ohm R.A."/>
            <person name="Otillar R.P."/>
            <person name="Pangilinan J."/>
            <person name="Peng Y."/>
            <person name="Rokas A."/>
            <person name="Rosa C.A."/>
            <person name="Scheuner C."/>
            <person name="Sibirny A.A."/>
            <person name="Slot J.C."/>
            <person name="Stielow J.B."/>
            <person name="Sun H."/>
            <person name="Kurtzman C.P."/>
            <person name="Blackwell M."/>
            <person name="Grigoriev I.V."/>
            <person name="Jeffries T.W."/>
        </authorList>
    </citation>
    <scope>NUCLEOTIDE SEQUENCE [LARGE SCALE GENOMIC DNA]</scope>
    <source>
        <strain evidence="2">NRRL Y-17324</strain>
    </source>
</reference>
<feature type="non-terminal residue" evidence="1">
    <location>
        <position position="339"/>
    </location>
</feature>
<evidence type="ECO:0000313" key="2">
    <source>
        <dbReference type="Proteomes" id="UP000094285"/>
    </source>
</evidence>
<dbReference type="Pfam" id="PF05024">
    <property type="entry name" value="Gpi1"/>
    <property type="match status" value="1"/>
</dbReference>
<dbReference type="RefSeq" id="XP_020062211.1">
    <property type="nucleotide sequence ID" value="XM_020208117.1"/>
</dbReference>
<accession>A0A1E4SC63</accession>
<keyword evidence="2" id="KW-1185">Reference proteome</keyword>
<dbReference type="Proteomes" id="UP000094285">
    <property type="component" value="Unassembled WGS sequence"/>
</dbReference>
<protein>
    <submittedName>
        <fullName evidence="1">Uncharacterized protein</fullName>
    </submittedName>
</protein>
<dbReference type="InterPro" id="IPR007720">
    <property type="entry name" value="PigQ/GPI1"/>
</dbReference>
<organism evidence="1 2">
    <name type="scientific">Suhomyces tanzawaensis NRRL Y-17324</name>
    <dbReference type="NCBI Taxonomy" id="984487"/>
    <lineage>
        <taxon>Eukaryota</taxon>
        <taxon>Fungi</taxon>
        <taxon>Dikarya</taxon>
        <taxon>Ascomycota</taxon>
        <taxon>Saccharomycotina</taxon>
        <taxon>Pichiomycetes</taxon>
        <taxon>Debaryomycetaceae</taxon>
        <taxon>Suhomyces</taxon>
    </lineage>
</organism>
<dbReference type="AlphaFoldDB" id="A0A1E4SC63"/>
<dbReference type="GO" id="GO:0005783">
    <property type="term" value="C:endoplasmic reticulum"/>
    <property type="evidence" value="ECO:0007669"/>
    <property type="project" value="TreeGrafter"/>
</dbReference>
<gene>
    <name evidence="1" type="ORF">CANTADRAFT_27473</name>
</gene>
<dbReference type="GO" id="GO:0016020">
    <property type="term" value="C:membrane"/>
    <property type="evidence" value="ECO:0007669"/>
    <property type="project" value="InterPro"/>
</dbReference>
<dbReference type="STRING" id="984487.A0A1E4SC63"/>
<dbReference type="OrthoDB" id="70250at2759"/>
<dbReference type="PANTHER" id="PTHR21329:SF3">
    <property type="entry name" value="PHOSPHATIDYLINOSITOL N-ACETYLGLUCOSAMINYLTRANSFERASE SUBUNIT Q"/>
    <property type="match status" value="1"/>
</dbReference>
<dbReference type="GO" id="GO:0006506">
    <property type="term" value="P:GPI anchor biosynthetic process"/>
    <property type="evidence" value="ECO:0007669"/>
    <property type="project" value="InterPro"/>
</dbReference>